<dbReference type="Pfam" id="PF03291">
    <property type="entry name" value="mRNA_G-N7_MeTrfase"/>
    <property type="match status" value="1"/>
</dbReference>
<proteinExistence type="predicted"/>
<dbReference type="AlphaFoldDB" id="A0A437AI15"/>
<feature type="binding site" evidence="14">
    <location>
        <position position="39"/>
    </location>
    <ligand>
        <name>S-adenosyl-L-methionine</name>
        <dbReference type="ChEBI" id="CHEBI:59789"/>
    </ligand>
</feature>
<feature type="domain" description="MRNA cap 0 methyltransferase" evidence="15">
    <location>
        <begin position="26"/>
        <end position="280"/>
    </location>
</feature>
<gene>
    <name evidence="16" type="ORF">TUBRATIS_28120</name>
</gene>
<feature type="binding site" evidence="14">
    <location>
        <position position="79"/>
    </location>
    <ligand>
        <name>S-adenosyl-L-methionine</name>
        <dbReference type="ChEBI" id="CHEBI:59789"/>
    </ligand>
</feature>
<feature type="binding site" evidence="14">
    <location>
        <position position="57"/>
    </location>
    <ligand>
        <name>S-adenosyl-L-methionine</name>
        <dbReference type="ChEBI" id="CHEBI:59789"/>
    </ligand>
</feature>
<evidence type="ECO:0000259" key="15">
    <source>
        <dbReference type="PROSITE" id="PS51562"/>
    </source>
</evidence>
<evidence type="ECO:0000256" key="11">
    <source>
        <dbReference type="ARBA" id="ARBA00033387"/>
    </source>
</evidence>
<protein>
    <recommendedName>
        <fullName evidence="13">mRNA cap guanine-N(7) methyltransferase</fullName>
        <ecNumber evidence="2">2.1.1.56</ecNumber>
    </recommendedName>
    <alternativeName>
        <fullName evidence="10">mRNA (guanine-N(7))-methyltransferase</fullName>
    </alternativeName>
    <alternativeName>
        <fullName evidence="11">mRNA cap methyltransferase</fullName>
    </alternativeName>
</protein>
<evidence type="ECO:0000256" key="9">
    <source>
        <dbReference type="ARBA" id="ARBA00023242"/>
    </source>
</evidence>
<feature type="binding site" evidence="14">
    <location>
        <position position="107"/>
    </location>
    <ligand>
        <name>S-adenosyl-L-methionine</name>
        <dbReference type="ChEBI" id="CHEBI:59789"/>
    </ligand>
</feature>
<comment type="caution">
    <text evidence="16">The sequence shown here is derived from an EMBL/GenBank/DDBJ whole genome shotgun (WGS) entry which is preliminary data.</text>
</comment>
<dbReference type="EC" id="2.1.1.56" evidence="2"/>
<feature type="binding site" evidence="14">
    <location>
        <position position="125"/>
    </location>
    <ligand>
        <name>S-adenosyl-L-methionine</name>
        <dbReference type="ChEBI" id="CHEBI:59789"/>
    </ligand>
</feature>
<evidence type="ECO:0000313" key="17">
    <source>
        <dbReference type="Proteomes" id="UP000282876"/>
    </source>
</evidence>
<dbReference type="Proteomes" id="UP000282876">
    <property type="component" value="Unassembled WGS sequence"/>
</dbReference>
<dbReference type="InterPro" id="IPR004971">
    <property type="entry name" value="mRNA_G-N7_MeTrfase_dom"/>
</dbReference>
<evidence type="ECO:0000256" key="8">
    <source>
        <dbReference type="ARBA" id="ARBA00023042"/>
    </source>
</evidence>
<reference evidence="16 17" key="1">
    <citation type="submission" date="2018-10" db="EMBL/GenBank/DDBJ databases">
        <title>Draft genome sequence of the microsporidian Tubulinosema ratisbonensis.</title>
        <authorList>
            <person name="Polonais V."/>
            <person name="Peyretaillade E."/>
            <person name="Niehus S."/>
            <person name="Wawrzyniak I."/>
            <person name="Franchet A."/>
            <person name="Gaspin C."/>
            <person name="Reichstadt M."/>
            <person name="Belser C."/>
            <person name="Labadie K."/>
            <person name="Delbac F."/>
            <person name="Ferrandon D."/>
        </authorList>
    </citation>
    <scope>NUCLEOTIDE SEQUENCE [LARGE SCALE GENOMIC DNA]</scope>
    <source>
        <strain evidence="16 17">Franzen</strain>
    </source>
</reference>
<keyword evidence="6" id="KW-0949">S-adenosyl-L-methionine</keyword>
<dbReference type="EMBL" id="RCSS01000785">
    <property type="protein sequence ID" value="RVD90762.1"/>
    <property type="molecule type" value="Genomic_DNA"/>
</dbReference>
<evidence type="ECO:0000256" key="14">
    <source>
        <dbReference type="PIRSR" id="PIRSR028762-1"/>
    </source>
</evidence>
<dbReference type="VEuPathDB" id="MicrosporidiaDB:TUBRATIS_28120"/>
<evidence type="ECO:0000256" key="3">
    <source>
        <dbReference type="ARBA" id="ARBA00022603"/>
    </source>
</evidence>
<dbReference type="OrthoDB" id="10248867at2759"/>
<dbReference type="InterPro" id="IPR016899">
    <property type="entry name" value="mRNA_G-N7_MeTrfase_euk"/>
</dbReference>
<dbReference type="PANTHER" id="PTHR12189:SF2">
    <property type="entry name" value="MRNA CAP GUANINE-N7 METHYLTRANSFERASE"/>
    <property type="match status" value="1"/>
</dbReference>
<evidence type="ECO:0000256" key="13">
    <source>
        <dbReference type="ARBA" id="ARBA00049739"/>
    </source>
</evidence>
<dbReference type="PANTHER" id="PTHR12189">
    <property type="entry name" value="MRNA GUANINE-7- METHYLTRANSFERASE"/>
    <property type="match status" value="1"/>
</dbReference>
<dbReference type="InterPro" id="IPR029063">
    <property type="entry name" value="SAM-dependent_MTases_sf"/>
</dbReference>
<dbReference type="PROSITE" id="PS51562">
    <property type="entry name" value="RNA_CAP0_MT"/>
    <property type="match status" value="1"/>
</dbReference>
<comment type="subcellular location">
    <subcellularLocation>
        <location evidence="1">Nucleus</location>
    </subcellularLocation>
</comment>
<keyword evidence="9" id="KW-0539">Nucleus</keyword>
<accession>A0A437AI15</accession>
<evidence type="ECO:0000256" key="10">
    <source>
        <dbReference type="ARBA" id="ARBA00032772"/>
    </source>
</evidence>
<sequence length="280" mass="32924">MNNEAEKIKEHYEKSKIYSTVERKMLATINIRSFNNFIKAILIKKYVNRNDSVLDLGCGKGGDLNKFRTSNIYEYVGIDTSENCIKEAKSRYEKKNNKFKGTFIASDCFNEPIDLKKQFDIISIQFSFHYAFSSQESLNTTLKNISDHLKIGGYVIATIPNSKALKRRYEKYGNNFGNEFYTVEFVKDLKSNTDKLGVEYYFTLKDSLDKCLEYLIYDDFLEKECKKYDLKLIEFKDFISFFNENFKNNSDLYNKMVQTILNDKELDVPRLYSILVLKKE</sequence>
<dbReference type="CDD" id="cd02440">
    <property type="entry name" value="AdoMet_MTases"/>
    <property type="match status" value="1"/>
</dbReference>
<name>A0A437AI15_9MICR</name>
<evidence type="ECO:0000256" key="6">
    <source>
        <dbReference type="ARBA" id="ARBA00022691"/>
    </source>
</evidence>
<dbReference type="InterPro" id="IPR039753">
    <property type="entry name" value="RG7MT1"/>
</dbReference>
<dbReference type="Gene3D" id="3.40.50.150">
    <property type="entry name" value="Vaccinia Virus protein VP39"/>
    <property type="match status" value="1"/>
</dbReference>
<evidence type="ECO:0000256" key="5">
    <source>
        <dbReference type="ARBA" id="ARBA00022679"/>
    </source>
</evidence>
<keyword evidence="17" id="KW-1185">Reference proteome</keyword>
<evidence type="ECO:0000256" key="7">
    <source>
        <dbReference type="ARBA" id="ARBA00022884"/>
    </source>
</evidence>
<dbReference type="PIRSF" id="PIRSF028762">
    <property type="entry name" value="ABD1"/>
    <property type="match status" value="1"/>
</dbReference>
<evidence type="ECO:0000256" key="1">
    <source>
        <dbReference type="ARBA" id="ARBA00004123"/>
    </source>
</evidence>
<dbReference type="STRING" id="291195.A0A437AI15"/>
<evidence type="ECO:0000313" key="16">
    <source>
        <dbReference type="EMBL" id="RVD90762.1"/>
    </source>
</evidence>
<dbReference type="GO" id="GO:0004482">
    <property type="term" value="F:mRNA 5'-cap (guanine-N7-)-methyltransferase activity"/>
    <property type="evidence" value="ECO:0007669"/>
    <property type="project" value="UniProtKB-EC"/>
</dbReference>
<dbReference type="GO" id="GO:0003723">
    <property type="term" value="F:RNA binding"/>
    <property type="evidence" value="ECO:0007669"/>
    <property type="project" value="UniProtKB-KW"/>
</dbReference>
<keyword evidence="5" id="KW-0808">Transferase</keyword>
<evidence type="ECO:0000256" key="4">
    <source>
        <dbReference type="ARBA" id="ARBA00022664"/>
    </source>
</evidence>
<evidence type="ECO:0000256" key="2">
    <source>
        <dbReference type="ARBA" id="ARBA00011926"/>
    </source>
</evidence>
<organism evidence="16 17">
    <name type="scientific">Tubulinosema ratisbonensis</name>
    <dbReference type="NCBI Taxonomy" id="291195"/>
    <lineage>
        <taxon>Eukaryota</taxon>
        <taxon>Fungi</taxon>
        <taxon>Fungi incertae sedis</taxon>
        <taxon>Microsporidia</taxon>
        <taxon>Tubulinosematoidea</taxon>
        <taxon>Tubulinosematidae</taxon>
        <taxon>Tubulinosema</taxon>
    </lineage>
</organism>
<comment type="catalytic activity">
    <reaction evidence="12">
        <text>a 5'-end (5'-triphosphoguanosine)-ribonucleoside in mRNA + S-adenosyl-L-methionine = a 5'-end (N(7)-methyl 5'-triphosphoguanosine)-ribonucleoside in mRNA + S-adenosyl-L-homocysteine</text>
        <dbReference type="Rhea" id="RHEA:67008"/>
        <dbReference type="Rhea" id="RHEA-COMP:17166"/>
        <dbReference type="Rhea" id="RHEA-COMP:17167"/>
        <dbReference type="ChEBI" id="CHEBI:57856"/>
        <dbReference type="ChEBI" id="CHEBI:59789"/>
        <dbReference type="ChEBI" id="CHEBI:156461"/>
        <dbReference type="ChEBI" id="CHEBI:167617"/>
        <dbReference type="EC" id="2.1.1.56"/>
    </reaction>
</comment>
<dbReference type="SUPFAM" id="SSF53335">
    <property type="entry name" value="S-adenosyl-L-methionine-dependent methyltransferases"/>
    <property type="match status" value="1"/>
</dbReference>
<keyword evidence="8" id="KW-0506">mRNA capping</keyword>
<keyword evidence="3" id="KW-0489">Methyltransferase</keyword>
<evidence type="ECO:0000256" key="12">
    <source>
        <dbReference type="ARBA" id="ARBA00044712"/>
    </source>
</evidence>
<dbReference type="GO" id="GO:0005634">
    <property type="term" value="C:nucleus"/>
    <property type="evidence" value="ECO:0007669"/>
    <property type="project" value="UniProtKB-SubCell"/>
</dbReference>
<keyword evidence="7" id="KW-0694">RNA-binding</keyword>
<keyword evidence="4" id="KW-0507">mRNA processing</keyword>
<feature type="binding site" evidence="14">
    <location>
        <position position="130"/>
    </location>
    <ligand>
        <name>S-adenosyl-L-methionine</name>
        <dbReference type="ChEBI" id="CHEBI:59789"/>
    </ligand>
</feature>